<accession>A0ABQ7G621</accession>
<dbReference type="Proteomes" id="UP000815325">
    <property type="component" value="Unassembled WGS sequence"/>
</dbReference>
<gene>
    <name evidence="8" type="ORF">DUNSADRAFT_15088</name>
</gene>
<dbReference type="PANTHER" id="PTHR30028:SF0">
    <property type="entry name" value="PROTEIN ALUMINUM SENSITIVE 3"/>
    <property type="match status" value="1"/>
</dbReference>
<evidence type="ECO:0000256" key="6">
    <source>
        <dbReference type="SAM" id="MobiDB-lite"/>
    </source>
</evidence>
<dbReference type="Pfam" id="PF03649">
    <property type="entry name" value="UPF0014"/>
    <property type="match status" value="1"/>
</dbReference>
<proteinExistence type="inferred from homology"/>
<feature type="compositionally biased region" description="Low complexity" evidence="6">
    <location>
        <begin position="546"/>
        <end position="558"/>
    </location>
</feature>
<feature type="region of interest" description="Disordered" evidence="6">
    <location>
        <begin position="462"/>
        <end position="586"/>
    </location>
</feature>
<evidence type="ECO:0000313" key="9">
    <source>
        <dbReference type="Proteomes" id="UP000815325"/>
    </source>
</evidence>
<dbReference type="InterPro" id="IPR005226">
    <property type="entry name" value="UPF0014_fam"/>
</dbReference>
<evidence type="ECO:0000256" key="5">
    <source>
        <dbReference type="ARBA" id="ARBA00023136"/>
    </source>
</evidence>
<evidence type="ECO:0000313" key="8">
    <source>
        <dbReference type="EMBL" id="KAF5830047.1"/>
    </source>
</evidence>
<feature type="transmembrane region" description="Helical" evidence="7">
    <location>
        <begin position="150"/>
        <end position="171"/>
    </location>
</feature>
<feature type="region of interest" description="Disordered" evidence="6">
    <location>
        <begin position="305"/>
        <end position="410"/>
    </location>
</feature>
<comment type="subcellular location">
    <subcellularLocation>
        <location evidence="1">Membrane</location>
        <topology evidence="1">Multi-pass membrane protein</topology>
    </subcellularLocation>
</comment>
<keyword evidence="5 7" id="KW-0472">Membrane</keyword>
<name>A0ABQ7G621_DUNSA</name>
<evidence type="ECO:0000256" key="7">
    <source>
        <dbReference type="SAM" id="Phobius"/>
    </source>
</evidence>
<feature type="transmembrane region" description="Helical" evidence="7">
    <location>
        <begin position="183"/>
        <end position="207"/>
    </location>
</feature>
<feature type="compositionally biased region" description="Gly residues" evidence="6">
    <location>
        <begin position="355"/>
        <end position="365"/>
    </location>
</feature>
<evidence type="ECO:0000256" key="4">
    <source>
        <dbReference type="ARBA" id="ARBA00022989"/>
    </source>
</evidence>
<feature type="compositionally biased region" description="Polar residues" evidence="6">
    <location>
        <begin position="384"/>
        <end position="401"/>
    </location>
</feature>
<organism evidence="8 9">
    <name type="scientific">Dunaliella salina</name>
    <name type="common">Green alga</name>
    <name type="synonym">Protococcus salinus</name>
    <dbReference type="NCBI Taxonomy" id="3046"/>
    <lineage>
        <taxon>Eukaryota</taxon>
        <taxon>Viridiplantae</taxon>
        <taxon>Chlorophyta</taxon>
        <taxon>core chlorophytes</taxon>
        <taxon>Chlorophyceae</taxon>
        <taxon>CS clade</taxon>
        <taxon>Chlamydomonadales</taxon>
        <taxon>Dunaliellaceae</taxon>
        <taxon>Dunaliella</taxon>
    </lineage>
</organism>
<evidence type="ECO:0000256" key="2">
    <source>
        <dbReference type="ARBA" id="ARBA00005268"/>
    </source>
</evidence>
<comment type="caution">
    <text evidence="8">The sequence shown here is derived from an EMBL/GenBank/DDBJ whole genome shotgun (WGS) entry which is preliminary data.</text>
</comment>
<evidence type="ECO:0000256" key="1">
    <source>
        <dbReference type="ARBA" id="ARBA00004141"/>
    </source>
</evidence>
<comment type="similarity">
    <text evidence="2">Belongs to the UPF0014 family.</text>
</comment>
<dbReference type="PANTHER" id="PTHR30028">
    <property type="entry name" value="UPF0014 INNER MEMBRANE PROTEIN YBBM-RELATED"/>
    <property type="match status" value="1"/>
</dbReference>
<feature type="compositionally biased region" description="Low complexity" evidence="6">
    <location>
        <begin position="482"/>
        <end position="495"/>
    </location>
</feature>
<protein>
    <submittedName>
        <fullName evidence="8">Uncharacterized protein</fullName>
    </submittedName>
</protein>
<keyword evidence="9" id="KW-1185">Reference proteome</keyword>
<feature type="transmembrane region" description="Helical" evidence="7">
    <location>
        <begin position="54"/>
        <end position="74"/>
    </location>
</feature>
<dbReference type="EMBL" id="MU070084">
    <property type="protein sequence ID" value="KAF5830047.1"/>
    <property type="molecule type" value="Genomic_DNA"/>
</dbReference>
<sequence length="586" mass="61748">MHCLRMHCSCLSGTLTLLMRVPFAGPQVNALQAILAHLSVHPRTHRMQGQYLQTLLALSMGTWLLIVYAALVVLQLRPLWDAQSVIPVLGMLLGNATSGVSVGLNTALQDLASSKEHIELLLALGANRAEATKSVVQKALTNAMMPTVNMMAVMGLVSIPGMMTGQILAGADPSDASRYQMMIVFLVSGSTGIAAMAAVHMAVWHIIDEGAHYRPERILPRRNFGESWRLGVRRVRMALGRTKDLCLTCLCCVTPSVMSSTWQKRPSPLSRYEMMHELVDGSEDEEEGLQGEPSRHGRQALMRYQSPPRADPSHLYPQGGVAGSPSDEGLSNASSRGTEGLPMMITSKSQQGLSGQSGGGWGGESRGYPGMHQDGSSHPGCTALSPSSYANGPGQHLSQHQMEPPPLVTLDAPVAPPQTSRRFFGAASALGMRLANAAYTRLGASNSVRGAAGTGSSAQYVPLTHTQEDPGGGAPSDHNDLGSNQGSVQVGASQGQQGGRSRGHEEVDTEAGMVSAAGSDRGGSGASTPHDEHAFGSPEAFFDAQSIGGSSSFSSASGQPFVSRRPSYSSHQGRSDLPGRSTPPRT</sequence>
<keyword evidence="4 7" id="KW-1133">Transmembrane helix</keyword>
<evidence type="ECO:0000256" key="3">
    <source>
        <dbReference type="ARBA" id="ARBA00022692"/>
    </source>
</evidence>
<reference evidence="8" key="1">
    <citation type="submission" date="2017-08" db="EMBL/GenBank/DDBJ databases">
        <authorList>
            <person name="Polle J.E."/>
            <person name="Barry K."/>
            <person name="Cushman J."/>
            <person name="Schmutz J."/>
            <person name="Tran D."/>
            <person name="Hathwaick L.T."/>
            <person name="Yim W.C."/>
            <person name="Jenkins J."/>
            <person name="Mckie-Krisberg Z.M."/>
            <person name="Prochnik S."/>
            <person name="Lindquist E."/>
            <person name="Dockter R.B."/>
            <person name="Adam C."/>
            <person name="Molina H."/>
            <person name="Bunkerborg J."/>
            <person name="Jin E."/>
            <person name="Buchheim M."/>
            <person name="Magnuson J."/>
        </authorList>
    </citation>
    <scope>NUCLEOTIDE SEQUENCE</scope>
    <source>
        <strain evidence="8">CCAP 19/18</strain>
    </source>
</reference>
<keyword evidence="3 7" id="KW-0812">Transmembrane</keyword>